<sequence>MGKYDCMYVGDGCTSGRIMLYQEQACGSCLKDHERAPGDGNVKDRKAQAKRNAKNKASGKRKEIDAIHNGKKKAKKEEAYRLEAQSELGAALDAELTDEEAKQIVQTVVFQDPMVAEFITAASTENPDSGYAGFTGCPKIEDESVRFLWAHNSTPVVQPIDPANDSRASKTSGFLTEANARKLATWTPEPIYQTNNRLNIKKVEYWTQKLLEESLDLPLGVRLWRVAGAGGGQDKRSDIGKVYKLFFTKLIDSPAKLGLRVVE</sequence>
<dbReference type="AlphaFoldDB" id="A0A835Z845"/>
<protein>
    <submittedName>
        <fullName evidence="2">Uncharacterized protein</fullName>
    </submittedName>
</protein>
<evidence type="ECO:0000313" key="2">
    <source>
        <dbReference type="EMBL" id="KAG5188760.1"/>
    </source>
</evidence>
<evidence type="ECO:0000313" key="3">
    <source>
        <dbReference type="Proteomes" id="UP000664859"/>
    </source>
</evidence>
<organism evidence="2 3">
    <name type="scientific">Tribonema minus</name>
    <dbReference type="NCBI Taxonomy" id="303371"/>
    <lineage>
        <taxon>Eukaryota</taxon>
        <taxon>Sar</taxon>
        <taxon>Stramenopiles</taxon>
        <taxon>Ochrophyta</taxon>
        <taxon>PX clade</taxon>
        <taxon>Xanthophyceae</taxon>
        <taxon>Tribonematales</taxon>
        <taxon>Tribonemataceae</taxon>
        <taxon>Tribonema</taxon>
    </lineage>
</organism>
<feature type="compositionally biased region" description="Basic residues" evidence="1">
    <location>
        <begin position="48"/>
        <end position="59"/>
    </location>
</feature>
<gene>
    <name evidence="2" type="ORF">JKP88DRAFT_253303</name>
</gene>
<dbReference type="EMBL" id="JAFCMP010000064">
    <property type="protein sequence ID" value="KAG5188760.1"/>
    <property type="molecule type" value="Genomic_DNA"/>
</dbReference>
<name>A0A835Z845_9STRA</name>
<comment type="caution">
    <text evidence="2">The sequence shown here is derived from an EMBL/GenBank/DDBJ whole genome shotgun (WGS) entry which is preliminary data.</text>
</comment>
<feature type="region of interest" description="Disordered" evidence="1">
    <location>
        <begin position="33"/>
        <end position="62"/>
    </location>
</feature>
<reference evidence="2" key="1">
    <citation type="submission" date="2021-02" db="EMBL/GenBank/DDBJ databases">
        <title>First Annotated Genome of the Yellow-green Alga Tribonema minus.</title>
        <authorList>
            <person name="Mahan K.M."/>
        </authorList>
    </citation>
    <scope>NUCLEOTIDE SEQUENCE</scope>
    <source>
        <strain evidence="2">UTEX B ZZ1240</strain>
    </source>
</reference>
<evidence type="ECO:0000256" key="1">
    <source>
        <dbReference type="SAM" id="MobiDB-lite"/>
    </source>
</evidence>
<dbReference type="Proteomes" id="UP000664859">
    <property type="component" value="Unassembled WGS sequence"/>
</dbReference>
<accession>A0A835Z845</accession>
<keyword evidence="3" id="KW-1185">Reference proteome</keyword>
<proteinExistence type="predicted"/>
<feature type="compositionally biased region" description="Basic and acidic residues" evidence="1">
    <location>
        <begin position="33"/>
        <end position="47"/>
    </location>
</feature>